<feature type="compositionally biased region" description="Gly residues" evidence="1">
    <location>
        <begin position="17"/>
        <end position="30"/>
    </location>
</feature>
<feature type="region of interest" description="Disordered" evidence="1">
    <location>
        <begin position="1"/>
        <end position="47"/>
    </location>
</feature>
<feature type="region of interest" description="Disordered" evidence="1">
    <location>
        <begin position="93"/>
        <end position="142"/>
    </location>
</feature>
<evidence type="ECO:0000313" key="2">
    <source>
        <dbReference type="Ensembl" id="ENSMPUP00000011196.1"/>
    </source>
</evidence>
<dbReference type="EMBL" id="AEYP01050972">
    <property type="status" value="NOT_ANNOTATED_CDS"/>
    <property type="molecule type" value="Genomic_DNA"/>
</dbReference>
<evidence type="ECO:0000256" key="1">
    <source>
        <dbReference type="SAM" id="MobiDB-lite"/>
    </source>
</evidence>
<sequence>MSGKDGRLPQRQRVWRGGPGTQRRGGGGGAQPPREGQGLEERRIPRPRVFWGLRRKQDPLVGGASGNLGPLLVLGCCPGPRGQQVLSLQVRDVGQMPPARRDRGRGLPGTEQVGVAAAGRGKQQPLRPGERALRVPCPTPGH</sequence>
<dbReference type="HOGENOM" id="CLU_1815192_0_0_1"/>
<dbReference type="Ensembl" id="ENSMPUT00000011384.1">
    <property type="protein sequence ID" value="ENSMPUP00000011196.1"/>
    <property type="gene ID" value="ENSMPUG00000011288.1"/>
</dbReference>
<reference evidence="2" key="1">
    <citation type="submission" date="2024-06" db="UniProtKB">
        <authorList>
            <consortium name="Ensembl"/>
        </authorList>
    </citation>
    <scope>IDENTIFICATION</scope>
</reference>
<protein>
    <submittedName>
        <fullName evidence="2">Uncharacterized protein</fullName>
    </submittedName>
</protein>
<accession>M3YIN9</accession>
<proteinExistence type="predicted"/>
<dbReference type="AlphaFoldDB" id="M3YIN9"/>
<name>M3YIN9_MUSPF</name>
<organism evidence="2">
    <name type="scientific">Mustela putorius furo</name>
    <name type="common">European domestic ferret</name>
    <name type="synonym">Mustela furo</name>
    <dbReference type="NCBI Taxonomy" id="9669"/>
    <lineage>
        <taxon>Eukaryota</taxon>
        <taxon>Metazoa</taxon>
        <taxon>Chordata</taxon>
        <taxon>Craniata</taxon>
        <taxon>Vertebrata</taxon>
        <taxon>Euteleostomi</taxon>
        <taxon>Mammalia</taxon>
        <taxon>Eutheria</taxon>
        <taxon>Laurasiatheria</taxon>
        <taxon>Carnivora</taxon>
        <taxon>Caniformia</taxon>
        <taxon>Musteloidea</taxon>
        <taxon>Mustelidae</taxon>
        <taxon>Mustelinae</taxon>
        <taxon>Mustela</taxon>
    </lineage>
</organism>
<dbReference type="InParanoid" id="M3YIN9"/>